<protein>
    <recommendedName>
        <fullName evidence="1">Ig-like domain-containing protein</fullName>
    </recommendedName>
</protein>
<dbReference type="EMBL" id="JACVVK020000447">
    <property type="protein sequence ID" value="KAK7474110.1"/>
    <property type="molecule type" value="Genomic_DNA"/>
</dbReference>
<feature type="non-terminal residue" evidence="2">
    <location>
        <position position="328"/>
    </location>
</feature>
<dbReference type="PROSITE" id="PS50835">
    <property type="entry name" value="IG_LIKE"/>
    <property type="match status" value="1"/>
</dbReference>
<evidence type="ECO:0000313" key="2">
    <source>
        <dbReference type="EMBL" id="KAK7474110.1"/>
    </source>
</evidence>
<evidence type="ECO:0000313" key="3">
    <source>
        <dbReference type="Proteomes" id="UP001519460"/>
    </source>
</evidence>
<dbReference type="AlphaFoldDB" id="A0ABD0JGS7"/>
<organism evidence="2 3">
    <name type="scientific">Batillaria attramentaria</name>
    <dbReference type="NCBI Taxonomy" id="370345"/>
    <lineage>
        <taxon>Eukaryota</taxon>
        <taxon>Metazoa</taxon>
        <taxon>Spiralia</taxon>
        <taxon>Lophotrochozoa</taxon>
        <taxon>Mollusca</taxon>
        <taxon>Gastropoda</taxon>
        <taxon>Caenogastropoda</taxon>
        <taxon>Sorbeoconcha</taxon>
        <taxon>Cerithioidea</taxon>
        <taxon>Batillariidae</taxon>
        <taxon>Batillaria</taxon>
    </lineage>
</organism>
<reference evidence="2 3" key="1">
    <citation type="journal article" date="2023" name="Sci. Data">
        <title>Genome assembly of the Korean intertidal mud-creeper Batillaria attramentaria.</title>
        <authorList>
            <person name="Patra A.K."/>
            <person name="Ho P.T."/>
            <person name="Jun S."/>
            <person name="Lee S.J."/>
            <person name="Kim Y."/>
            <person name="Won Y.J."/>
        </authorList>
    </citation>
    <scope>NUCLEOTIDE SEQUENCE [LARGE SCALE GENOMIC DNA]</scope>
    <source>
        <strain evidence="2">Wonlab-2016</strain>
    </source>
</reference>
<dbReference type="InterPro" id="IPR007110">
    <property type="entry name" value="Ig-like_dom"/>
</dbReference>
<proteinExistence type="predicted"/>
<feature type="domain" description="Ig-like" evidence="1">
    <location>
        <begin position="225"/>
        <end position="328"/>
    </location>
</feature>
<gene>
    <name evidence="2" type="ORF">BaRGS_00034639</name>
</gene>
<sequence>TPFKLTHVIKHVTNEGKLVTVQYEGTTKPSVYLWADDHVLGTVQVTIASQDRQPTLYFHLPNAYWILDLALYTFPEYLEEDVPTVSLDVSEEALVYSAGQDAGVMVTFRHEVAPTVPSSLRWETIVTSPAYMLYANSSLRFSRRSRLDRGLDNPVRIVASRERAFEETFWLRVDTKDTSREGVLKLHSKTHLYVPRHSGNTSLFSLSVGKLLPFYRADHEGPYEPGFVSFIKDRDYWSEFARVTCKVGAYFSCGLKCTAFGDGLNEVDVFRVLPDGQMRLLSKTHLNRDGITIEGLHYFRRVARSDAGQYMCVARTNTSSVSVTGTLT</sequence>
<accession>A0ABD0JGS7</accession>
<name>A0ABD0JGS7_9CAEN</name>
<feature type="non-terminal residue" evidence="2">
    <location>
        <position position="1"/>
    </location>
</feature>
<comment type="caution">
    <text evidence="2">The sequence shown here is derived from an EMBL/GenBank/DDBJ whole genome shotgun (WGS) entry which is preliminary data.</text>
</comment>
<evidence type="ECO:0000259" key="1">
    <source>
        <dbReference type="PROSITE" id="PS50835"/>
    </source>
</evidence>
<dbReference type="Proteomes" id="UP001519460">
    <property type="component" value="Unassembled WGS sequence"/>
</dbReference>
<keyword evidence="3" id="KW-1185">Reference proteome</keyword>